<dbReference type="UniPathway" id="UPA00148"/>
<dbReference type="GO" id="GO:0009236">
    <property type="term" value="P:cobalamin biosynthetic process"/>
    <property type="evidence" value="ECO:0007669"/>
    <property type="project" value="UniProtKB-UniRule"/>
</dbReference>
<dbReference type="PANTHER" id="PTHR43467">
    <property type="entry name" value="COBALT-PRECORRIN-2 C(20)-METHYLTRANSFERASE"/>
    <property type="match status" value="1"/>
</dbReference>
<proteinExistence type="inferred from homology"/>
<dbReference type="Proteomes" id="UP000229278">
    <property type="component" value="Unassembled WGS sequence"/>
</dbReference>
<keyword evidence="3" id="KW-0169">Cobalamin biosynthesis</keyword>
<name>A0A2G6PFE5_9GAMM</name>
<sequence>MMPVPGTLYGVGVGPGDPELLTLKAVRIIRSVPVIAYPATLQGSAQARDIAAQWLGTQQEIPISMPCMLDRTLVNEGYDTAAVLIADTLAQGRDVAILCEGDPLFYGSFSYLLQRLGDRFDCIVIPGINSVSAAGAAVATPLISGEQRLTVIPATAGEEKLRQALLDSDSVAILKPGRHRPRLLELLQETGRAEDTLYIEQASRTAERITRKIQDIPATPGPYFALFLIVRAENRQGGECAGFTD</sequence>
<evidence type="ECO:0000256" key="7">
    <source>
        <dbReference type="PIRNR" id="PIRNR036427"/>
    </source>
</evidence>
<dbReference type="CDD" id="cd11645">
    <property type="entry name" value="Precorrin_2_C20_MT"/>
    <property type="match status" value="1"/>
</dbReference>
<dbReference type="InterPro" id="IPR003043">
    <property type="entry name" value="Uropor_MeTrfase_CS"/>
</dbReference>
<protein>
    <submittedName>
        <fullName evidence="10">Precorrin-2 C(20)-methyltransferase</fullName>
    </submittedName>
</protein>
<evidence type="ECO:0000256" key="4">
    <source>
        <dbReference type="ARBA" id="ARBA00022603"/>
    </source>
</evidence>
<feature type="domain" description="Tetrapyrrole methylase" evidence="9">
    <location>
        <begin position="7"/>
        <end position="211"/>
    </location>
</feature>
<dbReference type="EMBL" id="PDTV01000011">
    <property type="protein sequence ID" value="PIE82899.1"/>
    <property type="molecule type" value="Genomic_DNA"/>
</dbReference>
<evidence type="ECO:0000256" key="5">
    <source>
        <dbReference type="ARBA" id="ARBA00022679"/>
    </source>
</evidence>
<evidence type="ECO:0000259" key="9">
    <source>
        <dbReference type="Pfam" id="PF00590"/>
    </source>
</evidence>
<comment type="pathway">
    <text evidence="1">Cofactor biosynthesis; adenosylcobalamin biosynthesis.</text>
</comment>
<reference evidence="10 11" key="1">
    <citation type="submission" date="2017-10" db="EMBL/GenBank/DDBJ databases">
        <title>Novel microbial diversity and functional potential in the marine mammal oral microbiome.</title>
        <authorList>
            <person name="Dudek N.K."/>
            <person name="Sun C.L."/>
            <person name="Burstein D."/>
            <person name="Kantor R.S."/>
            <person name="Aliaga Goltsman D.S."/>
            <person name="Bik E.M."/>
            <person name="Thomas B.C."/>
            <person name="Banfield J.F."/>
            <person name="Relman D.A."/>
        </authorList>
    </citation>
    <scope>NUCLEOTIDE SEQUENCE [LARGE SCALE GENOMIC DNA]</scope>
    <source>
        <strain evidence="10">DOLJORAL78_50_517</strain>
    </source>
</reference>
<evidence type="ECO:0000313" key="11">
    <source>
        <dbReference type="Proteomes" id="UP000229278"/>
    </source>
</evidence>
<dbReference type="InterPro" id="IPR035996">
    <property type="entry name" value="4pyrrol_Methylase_sf"/>
</dbReference>
<keyword evidence="4 8" id="KW-0489">Methyltransferase</keyword>
<evidence type="ECO:0000313" key="10">
    <source>
        <dbReference type="EMBL" id="PIE82899.1"/>
    </source>
</evidence>
<dbReference type="NCBIfam" id="TIGR01467">
    <property type="entry name" value="cobI_cbiL"/>
    <property type="match status" value="1"/>
</dbReference>
<dbReference type="Gene3D" id="3.30.950.10">
    <property type="entry name" value="Methyltransferase, Cobalt-precorrin-4 Transmethylase, Domain 2"/>
    <property type="match status" value="1"/>
</dbReference>
<evidence type="ECO:0000256" key="1">
    <source>
        <dbReference type="ARBA" id="ARBA00004953"/>
    </source>
</evidence>
<dbReference type="PIRSF" id="PIRSF036427">
    <property type="entry name" value="Precrrn-2_mtase"/>
    <property type="match status" value="1"/>
</dbReference>
<evidence type="ECO:0000256" key="8">
    <source>
        <dbReference type="RuleBase" id="RU003960"/>
    </source>
</evidence>
<gene>
    <name evidence="10" type="primary">cobI</name>
    <name evidence="10" type="ORF">CSA09_04950</name>
</gene>
<accession>A0A2G6PFE5</accession>
<dbReference type="InterPro" id="IPR012382">
    <property type="entry name" value="CobI/CbiL"/>
</dbReference>
<dbReference type="PROSITE" id="PS00840">
    <property type="entry name" value="SUMT_2"/>
    <property type="match status" value="1"/>
</dbReference>
<dbReference type="InterPro" id="IPR006364">
    <property type="entry name" value="CobI/CbiL/CobIJ_dom"/>
</dbReference>
<keyword evidence="6" id="KW-0949">S-adenosyl-L-methionine</keyword>
<evidence type="ECO:0000256" key="3">
    <source>
        <dbReference type="ARBA" id="ARBA00022573"/>
    </source>
</evidence>
<dbReference type="Pfam" id="PF00590">
    <property type="entry name" value="TP_methylase"/>
    <property type="match status" value="1"/>
</dbReference>
<dbReference type="InterPro" id="IPR014776">
    <property type="entry name" value="4pyrrole_Mease_sub2"/>
</dbReference>
<dbReference type="InterPro" id="IPR000878">
    <property type="entry name" value="4pyrrol_Mease"/>
</dbReference>
<dbReference type="GO" id="GO:0032259">
    <property type="term" value="P:methylation"/>
    <property type="evidence" value="ECO:0007669"/>
    <property type="project" value="UniProtKB-KW"/>
</dbReference>
<comment type="similarity">
    <text evidence="2 7 8">Belongs to the precorrin methyltransferase family.</text>
</comment>
<dbReference type="PANTHER" id="PTHR43467:SF2">
    <property type="entry name" value="COBALT-PRECORRIN-2 C(20)-METHYLTRANSFERASE"/>
    <property type="match status" value="1"/>
</dbReference>
<dbReference type="AlphaFoldDB" id="A0A2G6PFE5"/>
<evidence type="ECO:0000256" key="6">
    <source>
        <dbReference type="ARBA" id="ARBA00022691"/>
    </source>
</evidence>
<dbReference type="InterPro" id="IPR014777">
    <property type="entry name" value="4pyrrole_Mease_sub1"/>
</dbReference>
<dbReference type="GO" id="GO:0030788">
    <property type="term" value="F:precorrin-2 C20-methyltransferase activity"/>
    <property type="evidence" value="ECO:0007669"/>
    <property type="project" value="InterPro"/>
</dbReference>
<keyword evidence="5 8" id="KW-0808">Transferase</keyword>
<dbReference type="SUPFAM" id="SSF53790">
    <property type="entry name" value="Tetrapyrrole methylase"/>
    <property type="match status" value="1"/>
</dbReference>
<organism evidence="10 11">
    <name type="scientific">Candidatus Contendibacter odensensis</name>
    <dbReference type="NCBI Taxonomy" id="1400860"/>
    <lineage>
        <taxon>Bacteria</taxon>
        <taxon>Pseudomonadati</taxon>
        <taxon>Pseudomonadota</taxon>
        <taxon>Gammaproteobacteria</taxon>
        <taxon>Candidatus Competibacteraceae</taxon>
        <taxon>Candidatus Contendibacter</taxon>
    </lineage>
</organism>
<evidence type="ECO:0000256" key="2">
    <source>
        <dbReference type="ARBA" id="ARBA00005879"/>
    </source>
</evidence>
<comment type="caution">
    <text evidence="10">The sequence shown here is derived from an EMBL/GenBank/DDBJ whole genome shotgun (WGS) entry which is preliminary data.</text>
</comment>
<dbReference type="Gene3D" id="3.40.1010.10">
    <property type="entry name" value="Cobalt-precorrin-4 Transmethylase, Domain 1"/>
    <property type="match status" value="1"/>
</dbReference>